<dbReference type="Proteomes" id="UP001341840">
    <property type="component" value="Unassembled WGS sequence"/>
</dbReference>
<comment type="caution">
    <text evidence="1">The sequence shown here is derived from an EMBL/GenBank/DDBJ whole genome shotgun (WGS) entry which is preliminary data.</text>
</comment>
<keyword evidence="2" id="KW-1185">Reference proteome</keyword>
<dbReference type="EMBL" id="JASCZI010090662">
    <property type="protein sequence ID" value="MED6144387.1"/>
    <property type="molecule type" value="Genomic_DNA"/>
</dbReference>
<name>A0ABU6T6S4_9FABA</name>
<reference evidence="1 2" key="1">
    <citation type="journal article" date="2023" name="Plants (Basel)">
        <title>Bridging the Gap: Combining Genomics and Transcriptomics Approaches to Understand Stylosanthes scabra, an Orphan Legume from the Brazilian Caatinga.</title>
        <authorList>
            <person name="Ferreira-Neto J.R.C."/>
            <person name="da Silva M.D."/>
            <person name="Binneck E."/>
            <person name="de Melo N.F."/>
            <person name="da Silva R.H."/>
            <person name="de Melo A.L.T.M."/>
            <person name="Pandolfi V."/>
            <person name="Bustamante F.O."/>
            <person name="Brasileiro-Vidal A.C."/>
            <person name="Benko-Iseppon A.M."/>
        </authorList>
    </citation>
    <scope>NUCLEOTIDE SEQUENCE [LARGE SCALE GENOMIC DNA]</scope>
    <source>
        <tissue evidence="1">Leaves</tissue>
    </source>
</reference>
<proteinExistence type="predicted"/>
<protein>
    <submittedName>
        <fullName evidence="1">Uncharacterized protein</fullName>
    </submittedName>
</protein>
<evidence type="ECO:0000313" key="2">
    <source>
        <dbReference type="Proteomes" id="UP001341840"/>
    </source>
</evidence>
<sequence>MISLLYFPECTVTNAVTTEAVVKTSLDDRPYRLQQPPNNGRLQNPNASPLYGSHDHWTTSLASVPSICPNPSTILLASPSAISNPNPRSVLKTQWTWRLHGWIRLDLLAICGLQSSKLANKRSQ</sequence>
<gene>
    <name evidence="1" type="ORF">PIB30_015170</name>
</gene>
<accession>A0ABU6T6S4</accession>
<evidence type="ECO:0000313" key="1">
    <source>
        <dbReference type="EMBL" id="MED6144387.1"/>
    </source>
</evidence>
<organism evidence="1 2">
    <name type="scientific">Stylosanthes scabra</name>
    <dbReference type="NCBI Taxonomy" id="79078"/>
    <lineage>
        <taxon>Eukaryota</taxon>
        <taxon>Viridiplantae</taxon>
        <taxon>Streptophyta</taxon>
        <taxon>Embryophyta</taxon>
        <taxon>Tracheophyta</taxon>
        <taxon>Spermatophyta</taxon>
        <taxon>Magnoliopsida</taxon>
        <taxon>eudicotyledons</taxon>
        <taxon>Gunneridae</taxon>
        <taxon>Pentapetalae</taxon>
        <taxon>rosids</taxon>
        <taxon>fabids</taxon>
        <taxon>Fabales</taxon>
        <taxon>Fabaceae</taxon>
        <taxon>Papilionoideae</taxon>
        <taxon>50 kb inversion clade</taxon>
        <taxon>dalbergioids sensu lato</taxon>
        <taxon>Dalbergieae</taxon>
        <taxon>Pterocarpus clade</taxon>
        <taxon>Stylosanthes</taxon>
    </lineage>
</organism>